<dbReference type="InterPro" id="IPR004089">
    <property type="entry name" value="MCPsignal_dom"/>
</dbReference>
<dbReference type="CDD" id="cd00130">
    <property type="entry name" value="PAS"/>
    <property type="match status" value="1"/>
</dbReference>
<dbReference type="InterPro" id="IPR035965">
    <property type="entry name" value="PAS-like_dom_sf"/>
</dbReference>
<keyword evidence="4" id="KW-1133">Transmembrane helix</keyword>
<protein>
    <submittedName>
        <fullName evidence="7">Methyl-accepting chemotaxis protein</fullName>
    </submittedName>
</protein>
<dbReference type="PANTHER" id="PTHR32089:SF74">
    <property type="entry name" value="METHYL-ACCEPTING CHEMOTAXIS PROTEIN AER"/>
    <property type="match status" value="1"/>
</dbReference>
<dbReference type="InterPro" id="IPR013655">
    <property type="entry name" value="PAS_fold_3"/>
</dbReference>
<keyword evidence="4" id="KW-0812">Transmembrane</keyword>
<dbReference type="EMBL" id="CP045503">
    <property type="protein sequence ID" value="QPG57896.1"/>
    <property type="molecule type" value="Genomic_DNA"/>
</dbReference>
<dbReference type="PANTHER" id="PTHR32089">
    <property type="entry name" value="METHYL-ACCEPTING CHEMOTAXIS PROTEIN MCPB"/>
    <property type="match status" value="1"/>
</dbReference>
<evidence type="ECO:0000259" key="5">
    <source>
        <dbReference type="PROSITE" id="PS50111"/>
    </source>
</evidence>
<comment type="subcellular location">
    <subcellularLocation>
        <location evidence="1">Membrane</location>
    </subcellularLocation>
</comment>
<dbReference type="SUPFAM" id="SSF55785">
    <property type="entry name" value="PYP-like sensor domain (PAS domain)"/>
    <property type="match status" value="1"/>
</dbReference>
<dbReference type="Gene3D" id="1.10.287.950">
    <property type="entry name" value="Methyl-accepting chemotaxis protein"/>
    <property type="match status" value="1"/>
</dbReference>
<organism evidence="7 8">
    <name type="scientific">Shewanella eurypsychrophilus</name>
    <dbReference type="NCBI Taxonomy" id="2593656"/>
    <lineage>
        <taxon>Bacteria</taxon>
        <taxon>Pseudomonadati</taxon>
        <taxon>Pseudomonadota</taxon>
        <taxon>Gammaproteobacteria</taxon>
        <taxon>Alteromonadales</taxon>
        <taxon>Shewanellaceae</taxon>
        <taxon>Shewanella</taxon>
    </lineage>
</organism>
<accession>A0ABX6V8M0</accession>
<feature type="domain" description="Methyl-accepting transducer" evidence="5">
    <location>
        <begin position="246"/>
        <end position="482"/>
    </location>
</feature>
<evidence type="ECO:0000256" key="1">
    <source>
        <dbReference type="ARBA" id="ARBA00004370"/>
    </source>
</evidence>
<feature type="transmembrane region" description="Helical" evidence="4">
    <location>
        <begin position="171"/>
        <end position="189"/>
    </location>
</feature>
<keyword evidence="2 3" id="KW-0807">Transducer</keyword>
<dbReference type="Pfam" id="PF00015">
    <property type="entry name" value="MCPsignal"/>
    <property type="match status" value="1"/>
</dbReference>
<dbReference type="RefSeq" id="WP_142870672.1">
    <property type="nucleotide sequence ID" value="NZ_CP045503.2"/>
</dbReference>
<name>A0ABX6V8M0_9GAMM</name>
<dbReference type="SUPFAM" id="SSF58104">
    <property type="entry name" value="Methyl-accepting chemotaxis protein (MCP) signaling domain"/>
    <property type="match status" value="1"/>
</dbReference>
<feature type="domain" description="PAS" evidence="6">
    <location>
        <begin position="25"/>
        <end position="76"/>
    </location>
</feature>
<gene>
    <name evidence="7" type="ORF">FM038_010830</name>
</gene>
<dbReference type="NCBIfam" id="TIGR00229">
    <property type="entry name" value="sensory_box"/>
    <property type="match status" value="1"/>
</dbReference>
<dbReference type="SMART" id="SM00283">
    <property type="entry name" value="MA"/>
    <property type="match status" value="1"/>
</dbReference>
<dbReference type="InterPro" id="IPR000014">
    <property type="entry name" value="PAS"/>
</dbReference>
<feature type="transmembrane region" description="Helical" evidence="4">
    <location>
        <begin position="144"/>
        <end position="165"/>
    </location>
</feature>
<evidence type="ECO:0000256" key="2">
    <source>
        <dbReference type="ARBA" id="ARBA00023224"/>
    </source>
</evidence>
<keyword evidence="4" id="KW-0472">Membrane</keyword>
<evidence type="ECO:0000313" key="8">
    <source>
        <dbReference type="Proteomes" id="UP000316416"/>
    </source>
</evidence>
<sequence length="520" mass="57684">MDSSQYTHEKEVIYPDGYKILSTTNLDSSITHINDDFSKVSGYEEQELIGKPHNVIRHPEMPKAAFKDMWQSIQDGNNWMGLVKNRCKNGSYYWVNAFVSPIKVNGKIVEYQSVRTKPDPFLKERASDCYKAINSGKMPKAKNILSIVTSLLLGWLMSISLVLIASQFETLSSSLLILLALFCFLYPLLKLHRRLNCILTMSKKIQDNELSQIIYTGYVDELSHIEMSLRMKTAESLSIIGRVKDSSEALNIQMDENSQENINNQNLLVEQSENVDQIVVAIGQMNCAVTDIARNTTRSTDEVSVLVKQIELTKNALTRSQEATSEITQLLDDSQTSISALEVQCNEVNSVLEVIEALAEQTNLLALNAAIEAARAGEAGRGFAVVADEVRSLANRSQTSAKEIQIIIENLGKTTSQAVSKMKLSHLLTEKSIESDQMLGHSLQSVSSSLMNIAENGEQIAVASEEQATVINQIYGNAQELAAGTARLNDSCESTALSSQKIKMQCSRQLDLVNQFDRQN</sequence>
<keyword evidence="8" id="KW-1185">Reference proteome</keyword>
<proteinExistence type="predicted"/>
<dbReference type="PROSITE" id="PS50112">
    <property type="entry name" value="PAS"/>
    <property type="match status" value="1"/>
</dbReference>
<evidence type="ECO:0000313" key="7">
    <source>
        <dbReference type="EMBL" id="QPG57896.1"/>
    </source>
</evidence>
<dbReference type="Pfam" id="PF08447">
    <property type="entry name" value="PAS_3"/>
    <property type="match status" value="1"/>
</dbReference>
<evidence type="ECO:0000256" key="4">
    <source>
        <dbReference type="SAM" id="Phobius"/>
    </source>
</evidence>
<reference evidence="7" key="1">
    <citation type="submission" date="2021-07" db="EMBL/GenBank/DDBJ databases">
        <title>Shewanella sp. YLB-07 whole genome sequence.</title>
        <authorList>
            <person name="Yu L."/>
        </authorList>
    </citation>
    <scope>NUCLEOTIDE SEQUENCE</scope>
    <source>
        <strain evidence="7">YLB-08</strain>
    </source>
</reference>
<dbReference type="PROSITE" id="PS50111">
    <property type="entry name" value="CHEMOTAXIS_TRANSDUC_2"/>
    <property type="match status" value="1"/>
</dbReference>
<dbReference type="Proteomes" id="UP000316416">
    <property type="component" value="Chromosome"/>
</dbReference>
<evidence type="ECO:0000256" key="3">
    <source>
        <dbReference type="PROSITE-ProRule" id="PRU00284"/>
    </source>
</evidence>
<dbReference type="Gene3D" id="3.30.450.20">
    <property type="entry name" value="PAS domain"/>
    <property type="match status" value="1"/>
</dbReference>
<evidence type="ECO:0000259" key="6">
    <source>
        <dbReference type="PROSITE" id="PS50112"/>
    </source>
</evidence>